<evidence type="ECO:0000313" key="2">
    <source>
        <dbReference type="EMBL" id="EJK74380.1"/>
    </source>
</evidence>
<feature type="non-terminal residue" evidence="2">
    <location>
        <position position="1"/>
    </location>
</feature>
<evidence type="ECO:0000313" key="3">
    <source>
        <dbReference type="Proteomes" id="UP000266841"/>
    </source>
</evidence>
<sequence>KGSVGKDLYSVAHLGGGSGGDETGGGGAGRQHPMPGQFVGLYQPVGRAKSTRADDEEFVKCLGRSEKECTTFFY</sequence>
<evidence type="ECO:0000256" key="1">
    <source>
        <dbReference type="SAM" id="MobiDB-lite"/>
    </source>
</evidence>
<feature type="region of interest" description="Disordered" evidence="1">
    <location>
        <begin position="1"/>
        <end position="37"/>
    </location>
</feature>
<gene>
    <name evidence="2" type="ORF">THAOC_03943</name>
</gene>
<protein>
    <submittedName>
        <fullName evidence="2">Uncharacterized protein</fullName>
    </submittedName>
</protein>
<comment type="caution">
    <text evidence="2">The sequence shown here is derived from an EMBL/GenBank/DDBJ whole genome shotgun (WGS) entry which is preliminary data.</text>
</comment>
<reference evidence="2 3" key="1">
    <citation type="journal article" date="2012" name="Genome Biol.">
        <title>Genome and low-iron response of an oceanic diatom adapted to chronic iron limitation.</title>
        <authorList>
            <person name="Lommer M."/>
            <person name="Specht M."/>
            <person name="Roy A.S."/>
            <person name="Kraemer L."/>
            <person name="Andreson R."/>
            <person name="Gutowska M.A."/>
            <person name="Wolf J."/>
            <person name="Bergner S.V."/>
            <person name="Schilhabel M.B."/>
            <person name="Klostermeier U.C."/>
            <person name="Beiko R.G."/>
            <person name="Rosenstiel P."/>
            <person name="Hippler M."/>
            <person name="Laroche J."/>
        </authorList>
    </citation>
    <scope>NUCLEOTIDE SEQUENCE [LARGE SCALE GENOMIC DNA]</scope>
    <source>
        <strain evidence="2 3">CCMP1005</strain>
    </source>
</reference>
<feature type="compositionally biased region" description="Gly residues" evidence="1">
    <location>
        <begin position="14"/>
        <end position="29"/>
    </location>
</feature>
<name>K0TA26_THAOC</name>
<proteinExistence type="predicted"/>
<organism evidence="2 3">
    <name type="scientific">Thalassiosira oceanica</name>
    <name type="common">Marine diatom</name>
    <dbReference type="NCBI Taxonomy" id="159749"/>
    <lineage>
        <taxon>Eukaryota</taxon>
        <taxon>Sar</taxon>
        <taxon>Stramenopiles</taxon>
        <taxon>Ochrophyta</taxon>
        <taxon>Bacillariophyta</taxon>
        <taxon>Coscinodiscophyceae</taxon>
        <taxon>Thalassiosirophycidae</taxon>
        <taxon>Thalassiosirales</taxon>
        <taxon>Thalassiosiraceae</taxon>
        <taxon>Thalassiosira</taxon>
    </lineage>
</organism>
<accession>K0TA26</accession>
<dbReference type="Proteomes" id="UP000266841">
    <property type="component" value="Unassembled WGS sequence"/>
</dbReference>
<dbReference type="AlphaFoldDB" id="K0TA26"/>
<keyword evidence="3" id="KW-1185">Reference proteome</keyword>
<dbReference type="EMBL" id="AGNL01003732">
    <property type="protein sequence ID" value="EJK74380.1"/>
    <property type="molecule type" value="Genomic_DNA"/>
</dbReference>